<feature type="compositionally biased region" description="Polar residues" evidence="8">
    <location>
        <begin position="1"/>
        <end position="11"/>
    </location>
</feature>
<dbReference type="PANTHER" id="PTHR33908:SF3">
    <property type="entry name" value="UNDECAPRENYL PHOSPHATE-ALPHA-4-AMINO-4-DEOXY-L-ARABINOSE ARABINOSYL TRANSFERASE"/>
    <property type="match status" value="1"/>
</dbReference>
<dbReference type="OrthoDB" id="5241882at2"/>
<dbReference type="InterPro" id="IPR056785">
    <property type="entry name" value="YkcA/B-like_C"/>
</dbReference>
<feature type="transmembrane region" description="Helical" evidence="9">
    <location>
        <begin position="189"/>
        <end position="222"/>
    </location>
</feature>
<evidence type="ECO:0000256" key="7">
    <source>
        <dbReference type="ARBA" id="ARBA00023136"/>
    </source>
</evidence>
<feature type="transmembrane region" description="Helical" evidence="9">
    <location>
        <begin position="137"/>
        <end position="159"/>
    </location>
</feature>
<proteinExistence type="predicted"/>
<dbReference type="RefSeq" id="WP_007236885.1">
    <property type="nucleotide sequence ID" value="NZ_BAFB01000019.1"/>
</dbReference>
<evidence type="ECO:0000256" key="2">
    <source>
        <dbReference type="ARBA" id="ARBA00022475"/>
    </source>
</evidence>
<reference evidence="12" key="1">
    <citation type="submission" date="2012-02" db="EMBL/GenBank/DDBJ databases">
        <title>Whole genome shotgun sequence of Gordonia otitidis NBRC 100426.</title>
        <authorList>
            <person name="Yoshida I."/>
            <person name="Hosoyama A."/>
            <person name="Tsuchikane K."/>
            <person name="Katsumata H."/>
            <person name="Yamazaki S."/>
            <person name="Fujita N."/>
        </authorList>
    </citation>
    <scope>NUCLEOTIDE SEQUENCE [LARGE SCALE GENOMIC DNA]</scope>
    <source>
        <strain evidence="12">NBRC 100426</strain>
    </source>
</reference>
<protein>
    <submittedName>
        <fullName evidence="12">Glycosyl transferase family 39 protein</fullName>
    </submittedName>
</protein>
<evidence type="ECO:0000259" key="10">
    <source>
        <dbReference type="Pfam" id="PF13231"/>
    </source>
</evidence>
<feature type="transmembrane region" description="Helical" evidence="9">
    <location>
        <begin position="461"/>
        <end position="479"/>
    </location>
</feature>
<feature type="transmembrane region" description="Helical" evidence="9">
    <location>
        <begin position="379"/>
        <end position="398"/>
    </location>
</feature>
<feature type="transmembrane region" description="Helical" evidence="9">
    <location>
        <begin position="431"/>
        <end position="449"/>
    </location>
</feature>
<feature type="region of interest" description="Disordered" evidence="8">
    <location>
        <begin position="539"/>
        <end position="622"/>
    </location>
</feature>
<dbReference type="AlphaFoldDB" id="H5TGL1"/>
<evidence type="ECO:0000256" key="4">
    <source>
        <dbReference type="ARBA" id="ARBA00022679"/>
    </source>
</evidence>
<evidence type="ECO:0000259" key="11">
    <source>
        <dbReference type="Pfam" id="PF24878"/>
    </source>
</evidence>
<name>H5TGL1_GORO1</name>
<keyword evidence="4 12" id="KW-0808">Transferase</keyword>
<dbReference type="InterPro" id="IPR050297">
    <property type="entry name" value="LipidA_mod_glycosyltrf_83"/>
</dbReference>
<evidence type="ECO:0000256" key="1">
    <source>
        <dbReference type="ARBA" id="ARBA00004651"/>
    </source>
</evidence>
<dbReference type="GO" id="GO:0005886">
    <property type="term" value="C:plasma membrane"/>
    <property type="evidence" value="ECO:0007669"/>
    <property type="project" value="UniProtKB-SubCell"/>
</dbReference>
<dbReference type="STRING" id="1108044.GOOTI_019_00160"/>
<dbReference type="EMBL" id="BAFB01000019">
    <property type="protein sequence ID" value="GAB32620.1"/>
    <property type="molecule type" value="Genomic_DNA"/>
</dbReference>
<organism evidence="12 13">
    <name type="scientific">Gordonia otitidis (strain DSM 44809 / CCUG 52243 / JCM 12355 / NBRC 100426 / IFM 10032)</name>
    <dbReference type="NCBI Taxonomy" id="1108044"/>
    <lineage>
        <taxon>Bacteria</taxon>
        <taxon>Bacillati</taxon>
        <taxon>Actinomycetota</taxon>
        <taxon>Actinomycetes</taxon>
        <taxon>Mycobacteriales</taxon>
        <taxon>Gordoniaceae</taxon>
        <taxon>Gordonia</taxon>
    </lineage>
</organism>
<feature type="transmembrane region" description="Helical" evidence="9">
    <location>
        <begin position="234"/>
        <end position="256"/>
    </location>
</feature>
<keyword evidence="3" id="KW-0328">Glycosyltransferase</keyword>
<comment type="caution">
    <text evidence="12">The sequence shown here is derived from an EMBL/GenBank/DDBJ whole genome shotgun (WGS) entry which is preliminary data.</text>
</comment>
<dbReference type="InterPro" id="IPR038731">
    <property type="entry name" value="RgtA/B/C-like"/>
</dbReference>
<feature type="domain" description="Putative mannosyltransferase YkcA/B-like C-terminal" evidence="11">
    <location>
        <begin position="630"/>
        <end position="721"/>
    </location>
</feature>
<feature type="transmembrane region" description="Helical" evidence="9">
    <location>
        <begin position="112"/>
        <end position="131"/>
    </location>
</feature>
<accession>H5TGL1</accession>
<evidence type="ECO:0000256" key="6">
    <source>
        <dbReference type="ARBA" id="ARBA00022989"/>
    </source>
</evidence>
<keyword evidence="5 9" id="KW-0812">Transmembrane</keyword>
<feature type="transmembrane region" description="Helical" evidence="9">
    <location>
        <begin position="32"/>
        <end position="51"/>
    </location>
</feature>
<evidence type="ECO:0000256" key="3">
    <source>
        <dbReference type="ARBA" id="ARBA00022676"/>
    </source>
</evidence>
<dbReference type="GO" id="GO:0009103">
    <property type="term" value="P:lipopolysaccharide biosynthetic process"/>
    <property type="evidence" value="ECO:0007669"/>
    <property type="project" value="UniProtKB-ARBA"/>
</dbReference>
<keyword evidence="7 9" id="KW-0472">Membrane</keyword>
<dbReference type="GO" id="GO:0016763">
    <property type="term" value="F:pentosyltransferase activity"/>
    <property type="evidence" value="ECO:0007669"/>
    <property type="project" value="TreeGrafter"/>
</dbReference>
<evidence type="ECO:0000313" key="13">
    <source>
        <dbReference type="Proteomes" id="UP000005038"/>
    </source>
</evidence>
<dbReference type="PANTHER" id="PTHR33908">
    <property type="entry name" value="MANNOSYLTRANSFERASE YKCB-RELATED"/>
    <property type="match status" value="1"/>
</dbReference>
<feature type="domain" description="Glycosyltransferase RgtA/B/C/D-like" evidence="10">
    <location>
        <begin position="91"/>
        <end position="246"/>
    </location>
</feature>
<evidence type="ECO:0000256" key="9">
    <source>
        <dbReference type="SAM" id="Phobius"/>
    </source>
</evidence>
<dbReference type="Pfam" id="PF24878">
    <property type="entry name" value="YkcB_C"/>
    <property type="match status" value="1"/>
</dbReference>
<evidence type="ECO:0000256" key="5">
    <source>
        <dbReference type="ARBA" id="ARBA00022692"/>
    </source>
</evidence>
<evidence type="ECO:0000256" key="8">
    <source>
        <dbReference type="SAM" id="MobiDB-lite"/>
    </source>
</evidence>
<feature type="compositionally biased region" description="Low complexity" evidence="8">
    <location>
        <begin position="559"/>
        <end position="608"/>
    </location>
</feature>
<comment type="subcellular location">
    <subcellularLocation>
        <location evidence="1">Cell membrane</location>
        <topology evidence="1">Multi-pass membrane protein</topology>
    </subcellularLocation>
</comment>
<sequence>MTSTTTASVTAPDSRGHARVDDHAATPVRARLWQRLSLGALLIATTIINLWNLSANGWANSFYSAAIQAGSQSWKAWFFGSSDMANSITVDKPPASLWIPALSVRVFGLNSWAILVPNALMGVAAVALLYWMTRKYFGHWAGILAGATLALTPVAAMMFRFNNPEALLILLMIAAVWACLKAVETGRLRWMILVGVFVGFGFLTKQLQVMLIVPGLAITYFAFGPGGWGRRLAYCFAALGAMIVSAGWWLLAVALWPVSSRPWIGGSQHNSVMELTLGYNGFGRLSGNETGSVGPGMGRGSYGGAAFGPGGMGADIAGGGGPGGPGGRGGMWGQPGLLRMFQPEQGGQIAWLIPSALLLGIAALIIIGRARRTDTRRAYLVVWGLWLLVTMGVFSFMAGIFHSYYTAALAPAVAAVLAGGAAVAWRARDHVWVRCVLAAAVWIAAIWGFALLARSSDFVPWLRYVVLFLGIVGGAAMLFAHRAYLGALAITMSVIAAMAGPFAYTVDTITTAKQGSIISAGPRVDGGFGPGAGIRMGRAGFGGTRGMSPMAGGPGQLGQAGQQPGQPGQAGQQPGQPGQVGQQPGQGQQGQTWQPGQSQNGTGSRFAGARGGMGGPGGGLLNGSKPSAQMLALLKADAGDFTWVAAAVGSNTASGYQLESGYSVMPIGGFNGTDPSPTLAQFQNLVKQRKIHYFIGGGGFPGGGSDSTRPSSQITQWVEQNFTAKTVDGVTVYDLTAHN</sequence>
<feature type="transmembrane region" description="Helical" evidence="9">
    <location>
        <begin position="166"/>
        <end position="183"/>
    </location>
</feature>
<keyword evidence="2" id="KW-1003">Cell membrane</keyword>
<gene>
    <name evidence="12" type="ORF">GOOTI_019_00160</name>
</gene>
<evidence type="ECO:0000313" key="12">
    <source>
        <dbReference type="EMBL" id="GAB32620.1"/>
    </source>
</evidence>
<feature type="transmembrane region" description="Helical" evidence="9">
    <location>
        <begin position="349"/>
        <end position="367"/>
    </location>
</feature>
<dbReference type="Proteomes" id="UP000005038">
    <property type="component" value="Unassembled WGS sequence"/>
</dbReference>
<dbReference type="Pfam" id="PF13231">
    <property type="entry name" value="PMT_2"/>
    <property type="match status" value="1"/>
</dbReference>
<feature type="compositionally biased region" description="Gly residues" evidence="8">
    <location>
        <begin position="609"/>
        <end position="621"/>
    </location>
</feature>
<keyword evidence="6 9" id="KW-1133">Transmembrane helix</keyword>
<feature type="region of interest" description="Disordered" evidence="8">
    <location>
        <begin position="1"/>
        <end position="22"/>
    </location>
</feature>
<feature type="transmembrane region" description="Helical" evidence="9">
    <location>
        <begin position="404"/>
        <end position="424"/>
    </location>
</feature>
<dbReference type="GO" id="GO:0010041">
    <property type="term" value="P:response to iron(III) ion"/>
    <property type="evidence" value="ECO:0007669"/>
    <property type="project" value="TreeGrafter"/>
</dbReference>
<feature type="transmembrane region" description="Helical" evidence="9">
    <location>
        <begin position="484"/>
        <end position="504"/>
    </location>
</feature>
<keyword evidence="13" id="KW-1185">Reference proteome</keyword>